<comment type="similarity">
    <text evidence="1">Belongs to the ADP-ribosylglycohydrolase family.</text>
</comment>
<dbReference type="PANTHER" id="PTHR16222:SF24">
    <property type="entry name" value="ADP-RIBOSYLHYDROLASE ARH3"/>
    <property type="match status" value="1"/>
</dbReference>
<evidence type="ECO:0000256" key="1">
    <source>
        <dbReference type="ARBA" id="ARBA00010702"/>
    </source>
</evidence>
<sequence>MLSPAQHDRSAAVLLGLACGDALGAGYEFAGPLSSNAPVSMRGGDGFHQAPGEWTDHTAMAVPIAIAASKDRDLAADAVLDDIVAEWVVWSRSAPYAGIQLGAVLSGTEPTAACSRRMAREQHNRTGRSAGNGSLLRTAPVALACLDDPAALAGIARLISELTHVDEDAGDACVLFGLALRHAVLEGEADLRIGLELLPAARRDVWAARLAEAARKLPADFPRNGWVVQTLQAVWSAISRTEADAGQLRRGVEAAVRGGGDTDAVAAAAGALLAARWGLPAVPESWRRLVRGWPGLTGPDLVSLAVLSSHGGRYSEDAAPVPFRLHVVR</sequence>
<accession>A0A4V3IC72</accession>
<feature type="binding site" evidence="3">
    <location>
        <position position="56"/>
    </location>
    <ligand>
        <name>Mg(2+)</name>
        <dbReference type="ChEBI" id="CHEBI:18420"/>
        <label>1</label>
    </ligand>
</feature>
<name>A0A4V3IC72_9MICO</name>
<dbReference type="InterPro" id="IPR036705">
    <property type="entry name" value="Ribosyl_crysJ1_sf"/>
</dbReference>
<evidence type="ECO:0000313" key="4">
    <source>
        <dbReference type="EMBL" id="TFB99458.1"/>
    </source>
</evidence>
<keyword evidence="3" id="KW-0460">Magnesium</keyword>
<dbReference type="Proteomes" id="UP000297643">
    <property type="component" value="Unassembled WGS sequence"/>
</dbReference>
<feature type="binding site" evidence="3">
    <location>
        <position position="261"/>
    </location>
    <ligand>
        <name>Mg(2+)</name>
        <dbReference type="ChEBI" id="CHEBI:18420"/>
        <label>1</label>
    </ligand>
</feature>
<evidence type="ECO:0000313" key="5">
    <source>
        <dbReference type="Proteomes" id="UP000297643"/>
    </source>
</evidence>
<dbReference type="GO" id="GO:0016787">
    <property type="term" value="F:hydrolase activity"/>
    <property type="evidence" value="ECO:0007669"/>
    <property type="project" value="UniProtKB-KW"/>
</dbReference>
<dbReference type="SUPFAM" id="SSF101478">
    <property type="entry name" value="ADP-ribosylglycohydrolase"/>
    <property type="match status" value="1"/>
</dbReference>
<comment type="cofactor">
    <cofactor evidence="3">
        <name>Mg(2+)</name>
        <dbReference type="ChEBI" id="CHEBI:18420"/>
    </cofactor>
    <text evidence="3">Binds 2 magnesium ions per subunit.</text>
</comment>
<reference evidence="4 5" key="1">
    <citation type="submission" date="2019-03" db="EMBL/GenBank/DDBJ databases">
        <title>Genomics of glacier-inhabiting Cryobacterium strains.</title>
        <authorList>
            <person name="Liu Q."/>
            <person name="Xin Y.-H."/>
        </authorList>
    </citation>
    <scope>NUCLEOTIDE SEQUENCE [LARGE SCALE GENOMIC DNA]</scope>
    <source>
        <strain evidence="4 5">RHLT2-21</strain>
    </source>
</reference>
<dbReference type="Pfam" id="PF03747">
    <property type="entry name" value="ADP_ribosyl_GH"/>
    <property type="match status" value="1"/>
</dbReference>
<feature type="binding site" evidence="3">
    <location>
        <position position="55"/>
    </location>
    <ligand>
        <name>Mg(2+)</name>
        <dbReference type="ChEBI" id="CHEBI:18420"/>
        <label>1</label>
    </ligand>
</feature>
<dbReference type="EMBL" id="SOFM01000052">
    <property type="protein sequence ID" value="TFB99458.1"/>
    <property type="molecule type" value="Genomic_DNA"/>
</dbReference>
<dbReference type="Gene3D" id="1.10.4080.10">
    <property type="entry name" value="ADP-ribosylation/Crystallin J1"/>
    <property type="match status" value="1"/>
</dbReference>
<protein>
    <submittedName>
        <fullName evidence="4">ADP-ribosylglycohydrolase family protein</fullName>
    </submittedName>
</protein>
<dbReference type="GO" id="GO:0046872">
    <property type="term" value="F:metal ion binding"/>
    <property type="evidence" value="ECO:0007669"/>
    <property type="project" value="UniProtKB-KW"/>
</dbReference>
<feature type="binding site" evidence="3">
    <location>
        <position position="263"/>
    </location>
    <ligand>
        <name>Mg(2+)</name>
        <dbReference type="ChEBI" id="CHEBI:18420"/>
        <label>1</label>
    </ligand>
</feature>
<proteinExistence type="inferred from homology"/>
<dbReference type="PANTHER" id="PTHR16222">
    <property type="entry name" value="ADP-RIBOSYLGLYCOHYDROLASE"/>
    <property type="match status" value="1"/>
</dbReference>
<evidence type="ECO:0000256" key="2">
    <source>
        <dbReference type="ARBA" id="ARBA00022801"/>
    </source>
</evidence>
<keyword evidence="2 4" id="KW-0378">Hydrolase</keyword>
<organism evidence="4 5">
    <name type="scientific">Cryobacterium mannosilyticum</name>
    <dbReference type="NCBI Taxonomy" id="1259190"/>
    <lineage>
        <taxon>Bacteria</taxon>
        <taxon>Bacillati</taxon>
        <taxon>Actinomycetota</taxon>
        <taxon>Actinomycetes</taxon>
        <taxon>Micrococcales</taxon>
        <taxon>Microbacteriaceae</taxon>
        <taxon>Cryobacterium</taxon>
    </lineage>
</organism>
<comment type="caution">
    <text evidence="4">The sequence shown here is derived from an EMBL/GenBank/DDBJ whole genome shotgun (WGS) entry which is preliminary data.</text>
</comment>
<gene>
    <name evidence="4" type="ORF">E3O32_16955</name>
</gene>
<dbReference type="InterPro" id="IPR005502">
    <property type="entry name" value="Ribosyl_crysJ1"/>
</dbReference>
<evidence type="ECO:0000256" key="3">
    <source>
        <dbReference type="PIRSR" id="PIRSR605502-1"/>
    </source>
</evidence>
<dbReference type="RefSeq" id="WP_134511017.1">
    <property type="nucleotide sequence ID" value="NZ_SOFM01000052.1"/>
</dbReference>
<keyword evidence="5" id="KW-1185">Reference proteome</keyword>
<keyword evidence="3" id="KW-0479">Metal-binding</keyword>
<dbReference type="InterPro" id="IPR050792">
    <property type="entry name" value="ADP-ribosylglycohydrolase"/>
</dbReference>
<dbReference type="AlphaFoldDB" id="A0A4V3IC72"/>